<dbReference type="Proteomes" id="UP001153269">
    <property type="component" value="Unassembled WGS sequence"/>
</dbReference>
<keyword evidence="2" id="KW-1185">Reference proteome</keyword>
<accession>A0A9N7TYR1</accession>
<name>A0A9N7TYR1_PLEPL</name>
<dbReference type="AlphaFoldDB" id="A0A9N7TYR1"/>
<organism evidence="1 2">
    <name type="scientific">Pleuronectes platessa</name>
    <name type="common">European plaice</name>
    <dbReference type="NCBI Taxonomy" id="8262"/>
    <lineage>
        <taxon>Eukaryota</taxon>
        <taxon>Metazoa</taxon>
        <taxon>Chordata</taxon>
        <taxon>Craniata</taxon>
        <taxon>Vertebrata</taxon>
        <taxon>Euteleostomi</taxon>
        <taxon>Actinopterygii</taxon>
        <taxon>Neopterygii</taxon>
        <taxon>Teleostei</taxon>
        <taxon>Neoteleostei</taxon>
        <taxon>Acanthomorphata</taxon>
        <taxon>Carangaria</taxon>
        <taxon>Pleuronectiformes</taxon>
        <taxon>Pleuronectoidei</taxon>
        <taxon>Pleuronectidae</taxon>
        <taxon>Pleuronectes</taxon>
    </lineage>
</organism>
<proteinExistence type="predicted"/>
<reference evidence="1" key="1">
    <citation type="submission" date="2020-03" db="EMBL/GenBank/DDBJ databases">
        <authorList>
            <person name="Weist P."/>
        </authorList>
    </citation>
    <scope>NUCLEOTIDE SEQUENCE</scope>
</reference>
<evidence type="ECO:0000313" key="1">
    <source>
        <dbReference type="EMBL" id="CAB1420584.1"/>
    </source>
</evidence>
<sequence length="112" mass="13006">MPTHQPMRACHASVSAPSRSLELGSRVILARCPDRSVKEEEEMFLYLECSNFISRIYSRSNTRITSRHRELSHPFRCQVGKTNAHMRANVSKNTHEPSGYWKDLSQWSSWLL</sequence>
<gene>
    <name evidence="1" type="ORF">PLEPLA_LOCUS8459</name>
</gene>
<comment type="caution">
    <text evidence="1">The sequence shown here is derived from an EMBL/GenBank/DDBJ whole genome shotgun (WGS) entry which is preliminary data.</text>
</comment>
<evidence type="ECO:0000313" key="2">
    <source>
        <dbReference type="Proteomes" id="UP001153269"/>
    </source>
</evidence>
<protein>
    <submittedName>
        <fullName evidence="1">Uncharacterized protein</fullName>
    </submittedName>
</protein>
<dbReference type="EMBL" id="CADEAL010000466">
    <property type="protein sequence ID" value="CAB1420584.1"/>
    <property type="molecule type" value="Genomic_DNA"/>
</dbReference>